<dbReference type="RefSeq" id="XP_014567188.1">
    <property type="nucleotide sequence ID" value="XM_014711702.1"/>
</dbReference>
<protein>
    <recommendedName>
        <fullName evidence="1">DUF3074 domain-containing protein</fullName>
    </recommendedName>
</protein>
<proteinExistence type="predicted"/>
<dbReference type="PANTHER" id="PTHR40370:SF1">
    <property type="entry name" value="DUF3074 DOMAIN-CONTAINING PROTEIN"/>
    <property type="match status" value="1"/>
</dbReference>
<gene>
    <name evidence="2" type="primary">Mo05275</name>
    <name evidence="2" type="ORF">E5Q_05275</name>
</gene>
<dbReference type="InParanoid" id="G7E6X8"/>
<reference evidence="2 3" key="1">
    <citation type="journal article" date="2011" name="J. Gen. Appl. Microbiol.">
        <title>Draft genome sequencing of the enigmatic basidiomycete Mixia osmundae.</title>
        <authorList>
            <person name="Nishida H."/>
            <person name="Nagatsuka Y."/>
            <person name="Sugiyama J."/>
        </authorList>
    </citation>
    <scope>NUCLEOTIDE SEQUENCE [LARGE SCALE GENOMIC DNA]</scope>
    <source>
        <strain evidence="3">CBS 9802 / IAM 14324 / JCM 22182 / KY 12970</strain>
    </source>
</reference>
<dbReference type="OrthoDB" id="6423603at2759"/>
<dbReference type="InterPro" id="IPR023393">
    <property type="entry name" value="START-like_dom_sf"/>
</dbReference>
<dbReference type="PANTHER" id="PTHR40370">
    <property type="entry name" value="EXPRESSED PROTEIN"/>
    <property type="match status" value="1"/>
</dbReference>
<feature type="domain" description="DUF3074" evidence="1">
    <location>
        <begin position="90"/>
        <end position="270"/>
    </location>
</feature>
<dbReference type="SUPFAM" id="SSF55961">
    <property type="entry name" value="Bet v1-like"/>
    <property type="match status" value="1"/>
</dbReference>
<name>G7E6X8_MIXOS</name>
<dbReference type="OMA" id="WHLRESQ"/>
<dbReference type="Gene3D" id="3.30.530.20">
    <property type="match status" value="1"/>
</dbReference>
<keyword evidence="3" id="KW-1185">Reference proteome</keyword>
<reference evidence="2 3" key="2">
    <citation type="journal article" date="2012" name="Open Biol.">
        <title>Characteristics of nucleosomes and linker DNA regions on the genome of the basidiomycete Mixia osmundae revealed by mono- and dinucleosome mapping.</title>
        <authorList>
            <person name="Nishida H."/>
            <person name="Kondo S."/>
            <person name="Matsumoto T."/>
            <person name="Suzuki Y."/>
            <person name="Yoshikawa H."/>
            <person name="Taylor T.D."/>
            <person name="Sugiyama J."/>
        </authorList>
    </citation>
    <scope>NUCLEOTIDE SEQUENCE [LARGE SCALE GENOMIC DNA]</scope>
    <source>
        <strain evidence="3">CBS 9802 / IAM 14324 / JCM 22182 / KY 12970</strain>
    </source>
</reference>
<evidence type="ECO:0000313" key="2">
    <source>
        <dbReference type="EMBL" id="GAA98588.1"/>
    </source>
</evidence>
<dbReference type="EMBL" id="BABT02000153">
    <property type="protein sequence ID" value="GAA98588.1"/>
    <property type="molecule type" value="Genomic_DNA"/>
</dbReference>
<dbReference type="eggNOG" id="ENOG502QTT5">
    <property type="taxonomic scope" value="Eukaryota"/>
</dbReference>
<organism evidence="2 3">
    <name type="scientific">Mixia osmundae (strain CBS 9802 / IAM 14324 / JCM 22182 / KY 12970)</name>
    <dbReference type="NCBI Taxonomy" id="764103"/>
    <lineage>
        <taxon>Eukaryota</taxon>
        <taxon>Fungi</taxon>
        <taxon>Dikarya</taxon>
        <taxon>Basidiomycota</taxon>
        <taxon>Pucciniomycotina</taxon>
        <taxon>Mixiomycetes</taxon>
        <taxon>Mixiales</taxon>
        <taxon>Mixiaceae</taxon>
        <taxon>Mixia</taxon>
    </lineage>
</organism>
<comment type="caution">
    <text evidence="2">The sequence shown here is derived from an EMBL/GenBank/DDBJ whole genome shotgun (WGS) entry which is preliminary data.</text>
</comment>
<evidence type="ECO:0000259" key="1">
    <source>
        <dbReference type="Pfam" id="PF11274"/>
    </source>
</evidence>
<dbReference type="Proteomes" id="UP000009131">
    <property type="component" value="Unassembled WGS sequence"/>
</dbReference>
<accession>G7E6X8</accession>
<dbReference type="Pfam" id="PF11274">
    <property type="entry name" value="DUF3074"/>
    <property type="match status" value="1"/>
</dbReference>
<sequence>MVANKLEVLGIDSPQACSSIPTGDGELQAFLSKLYADADSLIDTSPAFASAEPSDTSLKCKAGWKIGKLYYANDENPTRTAKRPGQPLNWHLRSSCHTGPKQSYDDLRSGLFVQHTPNEKEYIEGLHNIERLQVWQDDVVEAWLVQYEIPPPTTNRDFCILPVRREITGQEANSGLYSTDTTTVARRFQVISIPVTHPKGAPAQGYVRARYASVEDVRELVPTSGDEPKKQVVWTMATMSDPAGLIPSWISEKVLPSKIVEDVPSCVKWLKNRQ</sequence>
<dbReference type="AlphaFoldDB" id="G7E6X8"/>
<dbReference type="InterPro" id="IPR024500">
    <property type="entry name" value="DUF3074"/>
</dbReference>
<evidence type="ECO:0000313" key="3">
    <source>
        <dbReference type="Proteomes" id="UP000009131"/>
    </source>
</evidence>
<dbReference type="HOGENOM" id="CLU_078586_0_0_1"/>
<dbReference type="STRING" id="764103.G7E6X8"/>